<keyword evidence="3" id="KW-1003">Cell membrane</keyword>
<feature type="transmembrane region" description="Helical" evidence="7">
    <location>
        <begin position="223"/>
        <end position="248"/>
    </location>
</feature>
<keyword evidence="5 7" id="KW-1133">Transmembrane helix</keyword>
<dbReference type="Gene3D" id="1.20.1250.20">
    <property type="entry name" value="MFS general substrate transporter like domains"/>
    <property type="match status" value="2"/>
</dbReference>
<evidence type="ECO:0000256" key="4">
    <source>
        <dbReference type="ARBA" id="ARBA00022692"/>
    </source>
</evidence>
<feature type="transmembrane region" description="Helical" evidence="7">
    <location>
        <begin position="379"/>
        <end position="398"/>
    </location>
</feature>
<dbReference type="InterPro" id="IPR036259">
    <property type="entry name" value="MFS_trans_sf"/>
</dbReference>
<feature type="transmembrane region" description="Helical" evidence="7">
    <location>
        <begin position="42"/>
        <end position="64"/>
    </location>
</feature>
<feature type="transmembrane region" description="Helical" evidence="7">
    <location>
        <begin position="288"/>
        <end position="306"/>
    </location>
</feature>
<feature type="transmembrane region" description="Helical" evidence="7">
    <location>
        <begin position="76"/>
        <end position="94"/>
    </location>
</feature>
<feature type="transmembrane region" description="Helical" evidence="7">
    <location>
        <begin position="139"/>
        <end position="164"/>
    </location>
</feature>
<evidence type="ECO:0000256" key="1">
    <source>
        <dbReference type="ARBA" id="ARBA00004651"/>
    </source>
</evidence>
<dbReference type="InterPro" id="IPR022324">
    <property type="entry name" value="Bacilysin_exporter_BacE_put"/>
</dbReference>
<feature type="transmembrane region" description="Helical" evidence="7">
    <location>
        <begin position="312"/>
        <end position="337"/>
    </location>
</feature>
<evidence type="ECO:0000259" key="8">
    <source>
        <dbReference type="PROSITE" id="PS50850"/>
    </source>
</evidence>
<comment type="subcellular location">
    <subcellularLocation>
        <location evidence="1">Cell membrane</location>
        <topology evidence="1">Multi-pass membrane protein</topology>
    </subcellularLocation>
</comment>
<dbReference type="Pfam" id="PF05977">
    <property type="entry name" value="MFS_3"/>
    <property type="match status" value="1"/>
</dbReference>
<dbReference type="SUPFAM" id="SSF103473">
    <property type="entry name" value="MFS general substrate transporter"/>
    <property type="match status" value="1"/>
</dbReference>
<name>A0A6J6CRY1_9ZZZZ</name>
<organism evidence="9">
    <name type="scientific">freshwater metagenome</name>
    <dbReference type="NCBI Taxonomy" id="449393"/>
    <lineage>
        <taxon>unclassified sequences</taxon>
        <taxon>metagenomes</taxon>
        <taxon>ecological metagenomes</taxon>
    </lineage>
</organism>
<dbReference type="InterPro" id="IPR010290">
    <property type="entry name" value="TM_effector"/>
</dbReference>
<feature type="transmembrane region" description="Helical" evidence="7">
    <location>
        <begin position="170"/>
        <end position="187"/>
    </location>
</feature>
<feature type="domain" description="Major facilitator superfamily (MFS) profile" evidence="8">
    <location>
        <begin position="223"/>
        <end position="419"/>
    </location>
</feature>
<evidence type="ECO:0000256" key="6">
    <source>
        <dbReference type="ARBA" id="ARBA00023136"/>
    </source>
</evidence>
<feature type="transmembrane region" description="Helical" evidence="7">
    <location>
        <begin position="14"/>
        <end position="36"/>
    </location>
</feature>
<keyword evidence="2" id="KW-0813">Transport</keyword>
<feature type="transmembrane region" description="Helical" evidence="7">
    <location>
        <begin position="260"/>
        <end position="281"/>
    </location>
</feature>
<gene>
    <name evidence="9" type="ORF">UFOPK1493_01277</name>
</gene>
<dbReference type="GO" id="GO:0022857">
    <property type="term" value="F:transmembrane transporter activity"/>
    <property type="evidence" value="ECO:0007669"/>
    <property type="project" value="InterPro"/>
</dbReference>
<evidence type="ECO:0000256" key="2">
    <source>
        <dbReference type="ARBA" id="ARBA00022448"/>
    </source>
</evidence>
<proteinExistence type="predicted"/>
<feature type="transmembrane region" description="Helical" evidence="7">
    <location>
        <begin position="349"/>
        <end position="373"/>
    </location>
</feature>
<dbReference type="EMBL" id="CAEZSR010000036">
    <property type="protein sequence ID" value="CAB4553934.1"/>
    <property type="molecule type" value="Genomic_DNA"/>
</dbReference>
<reference evidence="9" key="1">
    <citation type="submission" date="2020-05" db="EMBL/GenBank/DDBJ databases">
        <authorList>
            <person name="Chiriac C."/>
            <person name="Salcher M."/>
            <person name="Ghai R."/>
            <person name="Kavagutti S V."/>
        </authorList>
    </citation>
    <scope>NUCLEOTIDE SEQUENCE</scope>
</reference>
<dbReference type="GO" id="GO:0005886">
    <property type="term" value="C:plasma membrane"/>
    <property type="evidence" value="ECO:0007669"/>
    <property type="project" value="UniProtKB-SubCell"/>
</dbReference>
<dbReference type="PANTHER" id="PTHR43266">
    <property type="entry name" value="MACROLIDE-EFFLUX PROTEIN"/>
    <property type="match status" value="1"/>
</dbReference>
<protein>
    <submittedName>
        <fullName evidence="9">Unannotated protein</fullName>
    </submittedName>
</protein>
<evidence type="ECO:0000256" key="5">
    <source>
        <dbReference type="ARBA" id="ARBA00022989"/>
    </source>
</evidence>
<evidence type="ECO:0000256" key="7">
    <source>
        <dbReference type="SAM" id="Phobius"/>
    </source>
</evidence>
<accession>A0A6J6CRY1</accession>
<keyword evidence="6 7" id="KW-0472">Membrane</keyword>
<sequence>MWMLLRTNRDVRQLFLAQVVSFMGDWFAYVAFVGLVQDLTDAPILVTLVYVAQALPAFLMAPIAGPTADRFDRRRVIRTVSVVQAVAAAGLLLVGSAGSLWFGFLCLCVISALGSFVGPAAQAGLPNLTRSPEELTKAALLFGSLWGAMLAIGAAVGGVVASVFGRDVAFVANALSFVVAAVAVSLIRRPMQAERDEGSAPPSRMRPIADMGEAFGHARRDSVLLALLASKATFAMGAGIVGLLAVLATEDLGGGDAATGVLIAARGVGVALGPLIAAKLVGPSLARVLLMCGSAGLAFGVCYLGLAAAPTLALAVPLAFLAHLGGGAQWTLSTYGLQRRAPDHIRGRILAGDFGIVTLIITLSNLAAGALAGVVGARWAIATFAVLGLAAGALYLVLTTPVRARLAAEPEPEATGASH</sequence>
<evidence type="ECO:0000313" key="9">
    <source>
        <dbReference type="EMBL" id="CAB4553934.1"/>
    </source>
</evidence>
<dbReference type="InterPro" id="IPR020846">
    <property type="entry name" value="MFS_dom"/>
</dbReference>
<dbReference type="CDD" id="cd06173">
    <property type="entry name" value="MFS_MefA_like"/>
    <property type="match status" value="1"/>
</dbReference>
<dbReference type="PRINTS" id="PR01988">
    <property type="entry name" value="EXPORTERBACE"/>
</dbReference>
<keyword evidence="4 7" id="KW-0812">Transmembrane</keyword>
<feature type="transmembrane region" description="Helical" evidence="7">
    <location>
        <begin position="100"/>
        <end position="118"/>
    </location>
</feature>
<evidence type="ECO:0000256" key="3">
    <source>
        <dbReference type="ARBA" id="ARBA00022475"/>
    </source>
</evidence>
<dbReference type="AlphaFoldDB" id="A0A6J6CRY1"/>
<dbReference type="PROSITE" id="PS50850">
    <property type="entry name" value="MFS"/>
    <property type="match status" value="1"/>
</dbReference>
<dbReference type="PANTHER" id="PTHR43266:SF2">
    <property type="entry name" value="MAJOR FACILITATOR SUPERFAMILY (MFS) PROFILE DOMAIN-CONTAINING PROTEIN"/>
    <property type="match status" value="1"/>
</dbReference>